<dbReference type="SUPFAM" id="SSF50129">
    <property type="entry name" value="GroES-like"/>
    <property type="match status" value="1"/>
</dbReference>
<keyword evidence="2" id="KW-0560">Oxidoreductase</keyword>
<dbReference type="InterPro" id="IPR020843">
    <property type="entry name" value="ER"/>
</dbReference>
<evidence type="ECO:0000256" key="2">
    <source>
        <dbReference type="ARBA" id="ARBA00023002"/>
    </source>
</evidence>
<dbReference type="GO" id="GO:0070402">
    <property type="term" value="F:NADPH binding"/>
    <property type="evidence" value="ECO:0007669"/>
    <property type="project" value="TreeGrafter"/>
</dbReference>
<evidence type="ECO:0000313" key="4">
    <source>
        <dbReference type="EMBL" id="QTE28094.1"/>
    </source>
</evidence>
<dbReference type="InterPro" id="IPR011032">
    <property type="entry name" value="GroES-like_sf"/>
</dbReference>
<dbReference type="InterPro" id="IPR013154">
    <property type="entry name" value="ADH-like_N"/>
</dbReference>
<dbReference type="InterPro" id="IPR036291">
    <property type="entry name" value="NAD(P)-bd_dom_sf"/>
</dbReference>
<dbReference type="GO" id="GO:0016651">
    <property type="term" value="F:oxidoreductase activity, acting on NAD(P)H"/>
    <property type="evidence" value="ECO:0007669"/>
    <property type="project" value="TreeGrafter"/>
</dbReference>
<proteinExistence type="predicted"/>
<keyword evidence="5" id="KW-1185">Reference proteome</keyword>
<evidence type="ECO:0000313" key="5">
    <source>
        <dbReference type="Proteomes" id="UP000663937"/>
    </source>
</evidence>
<dbReference type="Gene3D" id="3.90.180.10">
    <property type="entry name" value="Medium-chain alcohol dehydrogenases, catalytic domain"/>
    <property type="match status" value="1"/>
</dbReference>
<dbReference type="Pfam" id="PF00107">
    <property type="entry name" value="ADH_zinc_N"/>
    <property type="match status" value="1"/>
</dbReference>
<dbReference type="PANTHER" id="PTHR48106">
    <property type="entry name" value="QUINONE OXIDOREDUCTASE PIG3-RELATED"/>
    <property type="match status" value="1"/>
</dbReference>
<name>A0A8A4Z8D3_9MICO</name>
<dbReference type="SMART" id="SM00829">
    <property type="entry name" value="PKS_ER"/>
    <property type="match status" value="1"/>
</dbReference>
<accession>A0A8A4Z8D3</accession>
<gene>
    <name evidence="4" type="ORF">J4E96_11900</name>
</gene>
<evidence type="ECO:0000259" key="3">
    <source>
        <dbReference type="SMART" id="SM00829"/>
    </source>
</evidence>
<keyword evidence="1" id="KW-0521">NADP</keyword>
<feature type="domain" description="Enoyl reductase (ER)" evidence="3">
    <location>
        <begin position="14"/>
        <end position="324"/>
    </location>
</feature>
<dbReference type="AlphaFoldDB" id="A0A8A4Z8D3"/>
<dbReference type="SUPFAM" id="SSF51735">
    <property type="entry name" value="NAD(P)-binding Rossmann-fold domains"/>
    <property type="match status" value="1"/>
</dbReference>
<evidence type="ECO:0000256" key="1">
    <source>
        <dbReference type="ARBA" id="ARBA00022857"/>
    </source>
</evidence>
<protein>
    <submittedName>
        <fullName evidence="4">Zinc-binding dehydrogenase</fullName>
    </submittedName>
</protein>
<reference evidence="4" key="1">
    <citation type="submission" date="2021-03" db="EMBL/GenBank/DDBJ databases">
        <title>Pengzhenrongella sicca gen. nov., sp. nov., a new member of suborder Micrococcineae isolated from High-Arctic tundra soil.</title>
        <authorList>
            <person name="Peng F."/>
        </authorList>
    </citation>
    <scope>NUCLEOTIDE SEQUENCE</scope>
    <source>
        <strain evidence="4">LRZ-2</strain>
    </source>
</reference>
<sequence length="326" mass="33877">MTATMRAVVVDGPGGPEVLQVRDVPVPRAEPGQVLIRVHAFGLNRSELHFRRGQASSGSFPRIPGIEAAGVVEDAPGGELAPGTQVMALMGGMGRAFDGGYAEHVVVPAAQVIPFSSELPWAVLGAIPEMLQTAHGSLAVGVRPTAGQTLLVRGGTSSVGLALATLGRLRGLTVLSTTRSPERRGLLEGAGAHHALVDDGDVASQVREIVPGGVDGAVELIGVNVLCDTLRAVRSGGTVCFTGMLSDEWTIPEFYPLDWLPNGVRLTAYSGEAADLPAPVLQDFLDDVARGRASVPVGRVYRLDEIVQAHRDMEAGVVGGKGVVVL</sequence>
<dbReference type="Proteomes" id="UP000663937">
    <property type="component" value="Chromosome"/>
</dbReference>
<dbReference type="PANTHER" id="PTHR48106:SF18">
    <property type="entry name" value="QUINONE OXIDOREDUCTASE PIG3"/>
    <property type="match status" value="1"/>
</dbReference>
<dbReference type="RefSeq" id="WP_227422323.1">
    <property type="nucleotide sequence ID" value="NZ_CP071868.1"/>
</dbReference>
<dbReference type="EMBL" id="CP071868">
    <property type="protein sequence ID" value="QTE28094.1"/>
    <property type="molecule type" value="Genomic_DNA"/>
</dbReference>
<dbReference type="InterPro" id="IPR013149">
    <property type="entry name" value="ADH-like_C"/>
</dbReference>
<dbReference type="Pfam" id="PF08240">
    <property type="entry name" value="ADH_N"/>
    <property type="match status" value="1"/>
</dbReference>
<dbReference type="KEGG" id="psic:J4E96_11900"/>
<organism evidence="4 5">
    <name type="scientific">Pengzhenrongella sicca</name>
    <dbReference type="NCBI Taxonomy" id="2819238"/>
    <lineage>
        <taxon>Bacteria</taxon>
        <taxon>Bacillati</taxon>
        <taxon>Actinomycetota</taxon>
        <taxon>Actinomycetes</taxon>
        <taxon>Micrococcales</taxon>
        <taxon>Pengzhenrongella</taxon>
    </lineage>
</organism>
<dbReference type="Gene3D" id="3.40.50.720">
    <property type="entry name" value="NAD(P)-binding Rossmann-like Domain"/>
    <property type="match status" value="1"/>
</dbReference>